<dbReference type="InterPro" id="IPR026950">
    <property type="entry name" value="Caps_assemb_Wzi"/>
</dbReference>
<dbReference type="EMBL" id="JABBPG010000009">
    <property type="protein sequence ID" value="NOU52371.1"/>
    <property type="molecule type" value="Genomic_DNA"/>
</dbReference>
<accession>A0A849VKZ8</accession>
<dbReference type="Gene3D" id="2.40.160.130">
    <property type="entry name" value="Capsule assembly protein Wzi"/>
    <property type="match status" value="1"/>
</dbReference>
<evidence type="ECO:0000313" key="2">
    <source>
        <dbReference type="EMBL" id="NOU52371.1"/>
    </source>
</evidence>
<comment type="caution">
    <text evidence="2">The sequence shown here is derived from an EMBL/GenBank/DDBJ whole genome shotgun (WGS) entry which is preliminary data.</text>
</comment>
<feature type="chain" id="PRO_5032328007" evidence="1">
    <location>
        <begin position="23"/>
        <end position="483"/>
    </location>
</feature>
<dbReference type="InterPro" id="IPR038636">
    <property type="entry name" value="Wzi_sf"/>
</dbReference>
<keyword evidence="3" id="KW-1185">Reference proteome</keyword>
<reference evidence="2 3" key="1">
    <citation type="submission" date="2020-04" db="EMBL/GenBank/DDBJ databases">
        <title>Pseudoalteromonas caenipelagi sp. nov., isolated from a tidal flat.</title>
        <authorList>
            <person name="Park S."/>
            <person name="Yoon J.-H."/>
        </authorList>
    </citation>
    <scope>NUCLEOTIDE SEQUENCE [LARGE SCALE GENOMIC DNA]</scope>
    <source>
        <strain evidence="2 3">JBTF-M23</strain>
    </source>
</reference>
<dbReference type="Pfam" id="PF14052">
    <property type="entry name" value="Caps_assemb_Wzi"/>
    <property type="match status" value="1"/>
</dbReference>
<organism evidence="2 3">
    <name type="scientific">Pseudoalteromonas caenipelagi</name>
    <dbReference type="NCBI Taxonomy" id="2726988"/>
    <lineage>
        <taxon>Bacteria</taxon>
        <taxon>Pseudomonadati</taxon>
        <taxon>Pseudomonadota</taxon>
        <taxon>Gammaproteobacteria</taxon>
        <taxon>Alteromonadales</taxon>
        <taxon>Pseudoalteromonadaceae</taxon>
        <taxon>Pseudoalteromonas</taxon>
    </lineage>
</organism>
<gene>
    <name evidence="2" type="ORF">HG263_17760</name>
</gene>
<dbReference type="AlphaFoldDB" id="A0A849VKZ8"/>
<sequence length="483" mass="54749">MSLKLSTCIAGIVLFFSSYSYSAPTAYLPIGKDKLLEYQIDRMFALTDGVPMAKPYRISEINMALRKLHGLNRPLYNSIRTRLTPYFSKDDITRQGLKLRYDSGETVKLANDRSNTSQEYAELSLEGVWRGSESTLLQLGMDYRVRQGDLVPYNTFYALGGDTFQLNLGYKEHWFSPFKSFAQVYSNNAQPSPSVSLGLVAPLTNWWNFDFELFYAELESVENGILYQGKLHSGKPRLAGTHFSLEPIDGWTIGLNRMMQFGGGPRKVSTSDIIKAYFDPAGSDNKTAELSQDAELGDQWATITSTLQTNFFMPAEWYFEYGGEDTKGHKNYQFGNTATSFGLYLPQLSNTTTLRYEYTNMHSLWYENEIYPTKGNTIKGAVVGHFAGDMRVFGDSAPSQIHTLEMTLSENVNSMWRAKYTQVNNESGYVNEFNEIGNSYEKAQALQISNSQIIDKRQVETTLTVGKDVFGQSYTWLSLNVYW</sequence>
<protein>
    <submittedName>
        <fullName evidence="2">Capsule assembly Wzi family protein</fullName>
    </submittedName>
</protein>
<proteinExistence type="predicted"/>
<name>A0A849VKZ8_9GAMM</name>
<dbReference type="RefSeq" id="WP_171627431.1">
    <property type="nucleotide sequence ID" value="NZ_JABBPG010000009.1"/>
</dbReference>
<evidence type="ECO:0000313" key="3">
    <source>
        <dbReference type="Proteomes" id="UP000586305"/>
    </source>
</evidence>
<dbReference type="Proteomes" id="UP000586305">
    <property type="component" value="Unassembled WGS sequence"/>
</dbReference>
<keyword evidence="1" id="KW-0732">Signal</keyword>
<feature type="signal peptide" evidence="1">
    <location>
        <begin position="1"/>
        <end position="22"/>
    </location>
</feature>
<evidence type="ECO:0000256" key="1">
    <source>
        <dbReference type="SAM" id="SignalP"/>
    </source>
</evidence>